<dbReference type="CDD" id="cd06257">
    <property type="entry name" value="DnaJ"/>
    <property type="match status" value="1"/>
</dbReference>
<dbReference type="UniPathway" id="UPA00559"/>
<evidence type="ECO:0000256" key="3">
    <source>
        <dbReference type="ARBA" id="ARBA00021797"/>
    </source>
</evidence>
<evidence type="ECO:0000256" key="6">
    <source>
        <dbReference type="ARBA" id="ARBA00023004"/>
    </source>
</evidence>
<dbReference type="Pfam" id="PF00226">
    <property type="entry name" value="DnaJ"/>
    <property type="match status" value="1"/>
</dbReference>
<dbReference type="PANTHER" id="PTHR45255">
    <property type="entry name" value="DNAJ HOMOLOG SUBFAMILY C MEMBER 24"/>
    <property type="match status" value="1"/>
</dbReference>
<proteinExistence type="inferred from homology"/>
<feature type="domain" description="DPH-type MB" evidence="8">
    <location>
        <begin position="129"/>
        <end position="167"/>
    </location>
</feature>
<dbReference type="PANTHER" id="PTHR45255:SF1">
    <property type="entry name" value="DNAJ HOMOLOG SUBFAMILY C MEMBER 24"/>
    <property type="match status" value="1"/>
</dbReference>
<comment type="function">
    <text evidence="1">Required for the first step of diphthamide biosynthesis, the transfer of 3-amino-3-carboxypropyl from S-adenosyl-L-methionine to a histidine residue. Diphthamide is a post-translational modification of histidine which occurs in elongation factor 2.</text>
</comment>
<keyword evidence="6" id="KW-0408">Iron</keyword>
<evidence type="ECO:0000256" key="4">
    <source>
        <dbReference type="ARBA" id="ARBA00022723"/>
    </source>
</evidence>
<dbReference type="GO" id="GO:0001671">
    <property type="term" value="F:ATPase activator activity"/>
    <property type="evidence" value="ECO:0007669"/>
    <property type="project" value="TreeGrafter"/>
</dbReference>
<keyword evidence="5" id="KW-0862">Zinc</keyword>
<dbReference type="SUPFAM" id="SSF46565">
    <property type="entry name" value="Chaperone J-domain"/>
    <property type="match status" value="1"/>
</dbReference>
<dbReference type="GO" id="GO:0008198">
    <property type="term" value="F:ferrous iron binding"/>
    <property type="evidence" value="ECO:0007669"/>
    <property type="project" value="TreeGrafter"/>
</dbReference>
<evidence type="ECO:0000259" key="8">
    <source>
        <dbReference type="PROSITE" id="PS51074"/>
    </source>
</evidence>
<dbReference type="SMART" id="SM00271">
    <property type="entry name" value="DnaJ"/>
    <property type="match status" value="1"/>
</dbReference>
<dbReference type="GO" id="GO:0017183">
    <property type="term" value="P:protein histidyl modification to diphthamide"/>
    <property type="evidence" value="ECO:0007669"/>
    <property type="project" value="UniProtKB-UniPathway"/>
</dbReference>
<accession>A0A511KCS2</accession>
<evidence type="ECO:0000256" key="2">
    <source>
        <dbReference type="ARBA" id="ARBA00006169"/>
    </source>
</evidence>
<sequence length="171" mass="19134">MARHPLAHVDLYARLTLSALPPPSQADIRTAYRQLILRHHPDRLHARADEQGAAQARELNQAWEVLRDEAAREAYDQARKEYLTASRATSNACAVSLSLDLFDPHYSPPSTTSQSALVVTADAGEPVYYSHPCRCSSHFLITREQLEEGVEVVGCEGCSERCRVEYEVVEE</sequence>
<comment type="similarity">
    <text evidence="2">Belongs to the DPH4 family.</text>
</comment>
<gene>
    <name evidence="9" type="ORF">Rt10032_c04g2119</name>
</gene>
<protein>
    <recommendedName>
        <fullName evidence="3">Diphthamide biosynthesis protein 4</fullName>
    </recommendedName>
</protein>
<dbReference type="InterPro" id="IPR001623">
    <property type="entry name" value="DnaJ_domain"/>
</dbReference>
<dbReference type="PROSITE" id="PS51074">
    <property type="entry name" value="DPH_MB"/>
    <property type="match status" value="1"/>
</dbReference>
<dbReference type="OrthoDB" id="445556at2759"/>
<dbReference type="Gene3D" id="1.10.287.110">
    <property type="entry name" value="DnaJ domain"/>
    <property type="match status" value="1"/>
</dbReference>
<evidence type="ECO:0000259" key="7">
    <source>
        <dbReference type="PROSITE" id="PS50076"/>
    </source>
</evidence>
<evidence type="ECO:0000313" key="10">
    <source>
        <dbReference type="Proteomes" id="UP000321518"/>
    </source>
</evidence>
<feature type="domain" description="J" evidence="7">
    <location>
        <begin position="10"/>
        <end position="79"/>
    </location>
</feature>
<evidence type="ECO:0000313" key="9">
    <source>
        <dbReference type="EMBL" id="GEM08102.1"/>
    </source>
</evidence>
<keyword evidence="4" id="KW-0479">Metal-binding</keyword>
<dbReference type="PROSITE" id="PS50076">
    <property type="entry name" value="DNAJ_2"/>
    <property type="match status" value="1"/>
</dbReference>
<dbReference type="Pfam" id="PF05207">
    <property type="entry name" value="Zn_ribbon_CSL"/>
    <property type="match status" value="1"/>
</dbReference>
<reference evidence="9 10" key="1">
    <citation type="submission" date="2019-07" db="EMBL/GenBank/DDBJ databases">
        <title>Rhodotorula toruloides NBRC10032 genome sequencing.</title>
        <authorList>
            <person name="Shida Y."/>
            <person name="Takaku H."/>
            <person name="Ogasawara W."/>
            <person name="Mori K."/>
        </authorList>
    </citation>
    <scope>NUCLEOTIDE SEQUENCE [LARGE SCALE GENOMIC DNA]</scope>
    <source>
        <strain evidence="9 10">NBRC10032</strain>
    </source>
</reference>
<evidence type="ECO:0000256" key="5">
    <source>
        <dbReference type="ARBA" id="ARBA00022833"/>
    </source>
</evidence>
<comment type="caution">
    <text evidence="9">The sequence shown here is derived from an EMBL/GenBank/DDBJ whole genome shotgun (WGS) entry which is preliminary data.</text>
</comment>
<dbReference type="InterPro" id="IPR036671">
    <property type="entry name" value="DPH_MB_sf"/>
</dbReference>
<dbReference type="SUPFAM" id="SSF144217">
    <property type="entry name" value="CSL zinc finger"/>
    <property type="match status" value="1"/>
</dbReference>
<dbReference type="Proteomes" id="UP000321518">
    <property type="component" value="Unassembled WGS sequence"/>
</dbReference>
<organism evidence="9 10">
    <name type="scientific">Rhodotorula toruloides</name>
    <name type="common">Yeast</name>
    <name type="synonym">Rhodosporidium toruloides</name>
    <dbReference type="NCBI Taxonomy" id="5286"/>
    <lineage>
        <taxon>Eukaryota</taxon>
        <taxon>Fungi</taxon>
        <taxon>Dikarya</taxon>
        <taxon>Basidiomycota</taxon>
        <taxon>Pucciniomycotina</taxon>
        <taxon>Microbotryomycetes</taxon>
        <taxon>Sporidiobolales</taxon>
        <taxon>Sporidiobolaceae</taxon>
        <taxon>Rhodotorula</taxon>
    </lineage>
</organism>
<dbReference type="InterPro" id="IPR007872">
    <property type="entry name" value="DPH_MB_dom"/>
</dbReference>
<evidence type="ECO:0000256" key="1">
    <source>
        <dbReference type="ARBA" id="ARBA00003474"/>
    </source>
</evidence>
<dbReference type="EMBL" id="BJWK01000004">
    <property type="protein sequence ID" value="GEM08102.1"/>
    <property type="molecule type" value="Genomic_DNA"/>
</dbReference>
<dbReference type="PRINTS" id="PR00625">
    <property type="entry name" value="JDOMAIN"/>
</dbReference>
<dbReference type="InterPro" id="IPR036869">
    <property type="entry name" value="J_dom_sf"/>
</dbReference>
<name>A0A511KCS2_RHOTO</name>
<dbReference type="Gene3D" id="3.10.660.10">
    <property type="entry name" value="DPH Zinc finger"/>
    <property type="match status" value="1"/>
</dbReference>
<dbReference type="AlphaFoldDB" id="A0A511KCS2"/>